<accession>G0P6U9</accession>
<dbReference type="OMA" id="QYPQEVG"/>
<evidence type="ECO:0000313" key="4">
    <source>
        <dbReference type="EMBL" id="EGT46566.1"/>
    </source>
</evidence>
<dbReference type="eggNOG" id="ENOG502S4BN">
    <property type="taxonomic scope" value="Eukaryota"/>
</dbReference>
<evidence type="ECO:0000259" key="3">
    <source>
        <dbReference type="Pfam" id="PF02520"/>
    </source>
</evidence>
<dbReference type="PANTHER" id="PTHR21593">
    <property type="entry name" value="PRION-LIKE- Q/N-RICH -DOMAIN-BEARING PROTEIN PROTEIN"/>
    <property type="match status" value="1"/>
</dbReference>
<feature type="chain" id="PRO_5003406489" description="SXP/RAL-2 family protein Ani s 5-like cation-binding domain-containing protein" evidence="2">
    <location>
        <begin position="21"/>
        <end position="297"/>
    </location>
</feature>
<feature type="region of interest" description="Disordered" evidence="1">
    <location>
        <begin position="244"/>
        <end position="297"/>
    </location>
</feature>
<name>G0P6U9_CAEBE</name>
<gene>
    <name evidence="4" type="ORF">CAEBREN_01779</name>
</gene>
<evidence type="ECO:0000256" key="2">
    <source>
        <dbReference type="SAM" id="SignalP"/>
    </source>
</evidence>
<proteinExistence type="predicted"/>
<dbReference type="AlphaFoldDB" id="G0P6U9"/>
<dbReference type="InterPro" id="IPR052823">
    <property type="entry name" value="SXP/RAL-2_related"/>
</dbReference>
<feature type="domain" description="SXP/RAL-2 family protein Ani s 5-like cation-binding" evidence="3">
    <location>
        <begin position="51"/>
        <end position="84"/>
    </location>
</feature>
<dbReference type="Pfam" id="PF02520">
    <property type="entry name" value="ANIS5_cation-bd"/>
    <property type="match status" value="2"/>
</dbReference>
<dbReference type="InterPro" id="IPR003677">
    <property type="entry name" value="ANIS5_cation-bd"/>
</dbReference>
<feature type="domain" description="SXP/RAL-2 family protein Ani s 5-like cation-binding" evidence="3">
    <location>
        <begin position="127"/>
        <end position="200"/>
    </location>
</feature>
<evidence type="ECO:0000313" key="5">
    <source>
        <dbReference type="Proteomes" id="UP000008068"/>
    </source>
</evidence>
<dbReference type="InParanoid" id="G0P6U9"/>
<keyword evidence="2" id="KW-0732">Signal</keyword>
<keyword evidence="5" id="KW-1185">Reference proteome</keyword>
<dbReference type="OrthoDB" id="5872244at2759"/>
<protein>
    <recommendedName>
        <fullName evidence="3">SXP/RAL-2 family protein Ani s 5-like cation-binding domain-containing protein</fullName>
    </recommendedName>
</protein>
<dbReference type="PANTHER" id="PTHR21593:SF31">
    <property type="entry name" value="SXP_RAL-2 FAMILY PROTEIN ANI S 5-LIKE CATION-BINDING DOMAIN-CONTAINING PROTEIN"/>
    <property type="match status" value="1"/>
</dbReference>
<dbReference type="STRING" id="135651.G0P6U9"/>
<feature type="signal peptide" evidence="2">
    <location>
        <begin position="1"/>
        <end position="20"/>
    </location>
</feature>
<organism evidence="5">
    <name type="scientific">Caenorhabditis brenneri</name>
    <name type="common">Nematode worm</name>
    <dbReference type="NCBI Taxonomy" id="135651"/>
    <lineage>
        <taxon>Eukaryota</taxon>
        <taxon>Metazoa</taxon>
        <taxon>Ecdysozoa</taxon>
        <taxon>Nematoda</taxon>
        <taxon>Chromadorea</taxon>
        <taxon>Rhabditida</taxon>
        <taxon>Rhabditina</taxon>
        <taxon>Rhabditomorpha</taxon>
        <taxon>Rhabditoidea</taxon>
        <taxon>Rhabditidae</taxon>
        <taxon>Peloderinae</taxon>
        <taxon>Caenorhabditis</taxon>
    </lineage>
</organism>
<reference evidence="5" key="1">
    <citation type="submission" date="2011-07" db="EMBL/GenBank/DDBJ databases">
        <authorList>
            <consortium name="Caenorhabditis brenneri Sequencing and Analysis Consortium"/>
            <person name="Wilson R.K."/>
        </authorList>
    </citation>
    <scope>NUCLEOTIDE SEQUENCE [LARGE SCALE GENOMIC DNA]</scope>
    <source>
        <strain evidence="5">PB2801</strain>
    </source>
</reference>
<dbReference type="HOGENOM" id="CLU_084863_0_0_1"/>
<dbReference type="EMBL" id="GL380104">
    <property type="protein sequence ID" value="EGT46566.1"/>
    <property type="molecule type" value="Genomic_DNA"/>
</dbReference>
<dbReference type="FunCoup" id="G0P6U9">
    <property type="interactions" value="449"/>
</dbReference>
<sequence length="297" mass="30946">MALQYNLLFAVLALSAVVLAGPGGRHGHGHGGQGGYGGPQLPPFLQNVTSEGRQAFMAIVTNTSLTIAETETQITAWAQTYGVTVSSLQPANISVLYSVLHNTTDFPSAFFNWKLKFQSKQYERVPNFQAEVNEFKTQVETTLNQVKANVTAVINNLPTVQTQLEAIFANKSQTTREQFQAIEQLKQQYPKEIGVLFFLAMPKGGFGGFGGQGGQGPFGGFPGNQGGFPGGNQGGFGGFPGGNQGGFPGNQGGFPGNQGGNQGGFGGFPGGNQGGFPGNQGGNQGGFGGQQRGRGGF</sequence>
<evidence type="ECO:0000256" key="1">
    <source>
        <dbReference type="SAM" id="MobiDB-lite"/>
    </source>
</evidence>
<dbReference type="Proteomes" id="UP000008068">
    <property type="component" value="Unassembled WGS sequence"/>
</dbReference>